<dbReference type="PROSITE" id="PS51257">
    <property type="entry name" value="PROKAR_LIPOPROTEIN"/>
    <property type="match status" value="1"/>
</dbReference>
<name>A0A1F5X075_9BACT</name>
<accession>A0A1F5X075</accession>
<evidence type="ECO:0000313" key="1">
    <source>
        <dbReference type="EMBL" id="OGF80971.1"/>
    </source>
</evidence>
<proteinExistence type="predicted"/>
<dbReference type="EMBL" id="MFID01000021">
    <property type="protein sequence ID" value="OGF80971.1"/>
    <property type="molecule type" value="Genomic_DNA"/>
</dbReference>
<sequence>MRFNMFLSLFIGLILTIFVAGCAVPFTIAARDIGVDKGEAFKYTKRQAKVAEARARLYIFGKYNKEKKAWELRPDAVSVEDVEKVVADETRSLNTLLGYEDEETARFIDWFPGFREGLLREERAALWILRRLQYVKFYNQFTDLVGELPPELRGEEYSYFFPVDRKSYSMRLIYPEHDISKLVFSAVYLETAKKDGTLKLVDTFHVSSVREFSTKEQSIRDANEFLWKNENRHWLIKSYKILPDKDKPQDNIVQYIEVWRTNAERVAEATPAVRGFVAIGDSKVSVFVADYDKAGAAGYGSPDLVYKAFADIVTGSDMFNSLELKDKLLLSIYDPPRLEEKPVRRKPKEHPLYTEVVKMGDVSVDLWEKGTWTVPFEYKSFPQKVSMDFMPPKTQAEKDTEKEGLKKIAIIKQEFKKSGDTVIAFWLPKDNYLERNVSYYLSLSDTIILRKRGGVQENGEAAYFGKRVKALVYSFGGRWFMLMDEDGDGVFEKRKTIPTPAGVVEAIVHGFQPSQPEPEDYPEEL</sequence>
<comment type="caution">
    <text evidence="1">The sequence shown here is derived from an EMBL/GenBank/DDBJ whole genome shotgun (WGS) entry which is preliminary data.</text>
</comment>
<gene>
    <name evidence="1" type="ORF">A2930_03160</name>
</gene>
<organism evidence="1 2">
    <name type="scientific">Candidatus Giovannonibacteria bacterium RIFCSPLOWO2_01_FULL_45_34</name>
    <dbReference type="NCBI Taxonomy" id="1798351"/>
    <lineage>
        <taxon>Bacteria</taxon>
        <taxon>Candidatus Giovannoniibacteriota</taxon>
    </lineage>
</organism>
<evidence type="ECO:0000313" key="2">
    <source>
        <dbReference type="Proteomes" id="UP000178114"/>
    </source>
</evidence>
<protein>
    <submittedName>
        <fullName evidence="1">Uncharacterized protein</fullName>
    </submittedName>
</protein>
<reference evidence="1 2" key="1">
    <citation type="journal article" date="2016" name="Nat. Commun.">
        <title>Thousands of microbial genomes shed light on interconnected biogeochemical processes in an aquifer system.</title>
        <authorList>
            <person name="Anantharaman K."/>
            <person name="Brown C.T."/>
            <person name="Hug L.A."/>
            <person name="Sharon I."/>
            <person name="Castelle C.J."/>
            <person name="Probst A.J."/>
            <person name="Thomas B.C."/>
            <person name="Singh A."/>
            <person name="Wilkins M.J."/>
            <person name="Karaoz U."/>
            <person name="Brodie E.L."/>
            <person name="Williams K.H."/>
            <person name="Hubbard S.S."/>
            <person name="Banfield J.F."/>
        </authorList>
    </citation>
    <scope>NUCLEOTIDE SEQUENCE [LARGE SCALE GENOMIC DNA]</scope>
</reference>
<dbReference type="STRING" id="1798351.A2930_03160"/>
<dbReference type="Proteomes" id="UP000178114">
    <property type="component" value="Unassembled WGS sequence"/>
</dbReference>
<dbReference type="AlphaFoldDB" id="A0A1F5X075"/>